<feature type="compositionally biased region" description="Polar residues" evidence="1">
    <location>
        <begin position="1"/>
        <end position="21"/>
    </location>
</feature>
<dbReference type="EMBL" id="ML977009">
    <property type="protein sequence ID" value="KAF1952659.1"/>
    <property type="molecule type" value="Genomic_DNA"/>
</dbReference>
<feature type="compositionally biased region" description="Low complexity" evidence="1">
    <location>
        <begin position="55"/>
        <end position="65"/>
    </location>
</feature>
<evidence type="ECO:0000313" key="3">
    <source>
        <dbReference type="Proteomes" id="UP000800035"/>
    </source>
</evidence>
<sequence length="329" mass="36820">EEQEQVSPATRSQKRQIGSNGDDNERQLKRSRLTRKNLALFDKVGRKKVSDSTDESGSTKTTSTTTSGFAIQACKNGILPPFHSKLPTNFKEIRERYAGSRKTASPTESAYNDFVDKVERADNEATMVFEVGAHMLKTYPKGYKRTFNQQFTGFPKNVGFNNSLSAPQPDFVEGLGIDDYLPFPIDEHVSGAALYKDNPYSMTLPHLAGEWKGPDGNIEARLQSAYDGAALVYARSQALAYMGSSDPPGHAEITTFTTDGTNLNLYAHYAMPSEDDKNKLEYHQYQFASANIKDTQQGHNDGRRGLRNTQDHAKDQSYALRDELKEHWK</sequence>
<dbReference type="OrthoDB" id="3938405at2759"/>
<dbReference type="Proteomes" id="UP000800035">
    <property type="component" value="Unassembled WGS sequence"/>
</dbReference>
<protein>
    <submittedName>
        <fullName evidence="2">Uncharacterized protein</fullName>
    </submittedName>
</protein>
<feature type="region of interest" description="Disordered" evidence="1">
    <location>
        <begin position="290"/>
        <end position="329"/>
    </location>
</feature>
<feature type="region of interest" description="Disordered" evidence="1">
    <location>
        <begin position="1"/>
        <end position="65"/>
    </location>
</feature>
<evidence type="ECO:0000313" key="2">
    <source>
        <dbReference type="EMBL" id="KAF1952659.1"/>
    </source>
</evidence>
<proteinExistence type="predicted"/>
<feature type="compositionally biased region" description="Basic and acidic residues" evidence="1">
    <location>
        <begin position="300"/>
        <end position="329"/>
    </location>
</feature>
<feature type="non-terminal residue" evidence="2">
    <location>
        <position position="329"/>
    </location>
</feature>
<evidence type="ECO:0000256" key="1">
    <source>
        <dbReference type="SAM" id="MobiDB-lite"/>
    </source>
</evidence>
<gene>
    <name evidence="2" type="ORF">CC80DRAFT_393223</name>
</gene>
<reference evidence="2" key="1">
    <citation type="journal article" date="2020" name="Stud. Mycol.">
        <title>101 Dothideomycetes genomes: a test case for predicting lifestyles and emergence of pathogens.</title>
        <authorList>
            <person name="Haridas S."/>
            <person name="Albert R."/>
            <person name="Binder M."/>
            <person name="Bloem J."/>
            <person name="Labutti K."/>
            <person name="Salamov A."/>
            <person name="Andreopoulos B."/>
            <person name="Baker S."/>
            <person name="Barry K."/>
            <person name="Bills G."/>
            <person name="Bluhm B."/>
            <person name="Cannon C."/>
            <person name="Castanera R."/>
            <person name="Culley D."/>
            <person name="Daum C."/>
            <person name="Ezra D."/>
            <person name="Gonzalez J."/>
            <person name="Henrissat B."/>
            <person name="Kuo A."/>
            <person name="Liang C."/>
            <person name="Lipzen A."/>
            <person name="Lutzoni F."/>
            <person name="Magnuson J."/>
            <person name="Mondo S."/>
            <person name="Nolan M."/>
            <person name="Ohm R."/>
            <person name="Pangilinan J."/>
            <person name="Park H.-J."/>
            <person name="Ramirez L."/>
            <person name="Alfaro M."/>
            <person name="Sun H."/>
            <person name="Tritt A."/>
            <person name="Yoshinaga Y."/>
            <person name="Zwiers L.-H."/>
            <person name="Turgeon B."/>
            <person name="Goodwin S."/>
            <person name="Spatafora J."/>
            <person name="Crous P."/>
            <person name="Grigoriev I."/>
        </authorList>
    </citation>
    <scope>NUCLEOTIDE SEQUENCE</scope>
    <source>
        <strain evidence="2">CBS 675.92</strain>
    </source>
</reference>
<organism evidence="2 3">
    <name type="scientific">Byssothecium circinans</name>
    <dbReference type="NCBI Taxonomy" id="147558"/>
    <lineage>
        <taxon>Eukaryota</taxon>
        <taxon>Fungi</taxon>
        <taxon>Dikarya</taxon>
        <taxon>Ascomycota</taxon>
        <taxon>Pezizomycotina</taxon>
        <taxon>Dothideomycetes</taxon>
        <taxon>Pleosporomycetidae</taxon>
        <taxon>Pleosporales</taxon>
        <taxon>Massarineae</taxon>
        <taxon>Massarinaceae</taxon>
        <taxon>Byssothecium</taxon>
    </lineage>
</organism>
<feature type="non-terminal residue" evidence="2">
    <location>
        <position position="1"/>
    </location>
</feature>
<accession>A0A6A5TLR6</accession>
<keyword evidence="3" id="KW-1185">Reference proteome</keyword>
<feature type="compositionally biased region" description="Polar residues" evidence="1">
    <location>
        <begin position="290"/>
        <end position="299"/>
    </location>
</feature>
<name>A0A6A5TLR6_9PLEO</name>
<dbReference type="AlphaFoldDB" id="A0A6A5TLR6"/>